<dbReference type="PANTHER" id="PTHR13318:SF190">
    <property type="entry name" value="PARTNER OF PAIRED, ISOFORM B"/>
    <property type="match status" value="1"/>
</dbReference>
<dbReference type="AlphaFoldDB" id="A0A0S4IX13"/>
<dbReference type="GO" id="GO:0019005">
    <property type="term" value="C:SCF ubiquitin ligase complex"/>
    <property type="evidence" value="ECO:0007669"/>
    <property type="project" value="TreeGrafter"/>
</dbReference>
<name>A0A0S4IX13_BODSA</name>
<evidence type="ECO:0000313" key="2">
    <source>
        <dbReference type="EMBL" id="CUF44802.1"/>
    </source>
</evidence>
<feature type="non-terminal residue" evidence="2">
    <location>
        <position position="125"/>
    </location>
</feature>
<feature type="domain" description="F-box/LRR-repeat protein 15-like leucin rich repeat" evidence="1">
    <location>
        <begin position="66"/>
        <end position="118"/>
    </location>
</feature>
<dbReference type="InterPro" id="IPR032675">
    <property type="entry name" value="LRR_dom_sf"/>
</dbReference>
<protein>
    <submittedName>
        <fullName evidence="2">Receptor-type protein kinase, putative</fullName>
    </submittedName>
</protein>
<dbReference type="PANTHER" id="PTHR13318">
    <property type="entry name" value="PARTNER OF PAIRED, ISOFORM B-RELATED"/>
    <property type="match status" value="1"/>
</dbReference>
<keyword evidence="3" id="KW-1185">Reference proteome</keyword>
<sequence length="125" mass="13636">MIPQGSQPSTIDTLMSHQTLHGTTTRTFTTSQRTCVRALHRISVALQHLRRLDIHNCKGIMDVGLESIASVRQLQELHLGGCRSITDAGLAGIAPLHQLQHLDLSYCCNITDAGLSNLVATLQQL</sequence>
<dbReference type="Pfam" id="PF25372">
    <property type="entry name" value="DUF7885"/>
    <property type="match status" value="1"/>
</dbReference>
<dbReference type="VEuPathDB" id="TriTrypDB:BSAL_62595"/>
<dbReference type="InterPro" id="IPR057207">
    <property type="entry name" value="FBXL15_LRR"/>
</dbReference>
<evidence type="ECO:0000259" key="1">
    <source>
        <dbReference type="Pfam" id="PF25372"/>
    </source>
</evidence>
<dbReference type="OrthoDB" id="550575at2759"/>
<reference evidence="3" key="1">
    <citation type="submission" date="2015-09" db="EMBL/GenBank/DDBJ databases">
        <authorList>
            <consortium name="Pathogen Informatics"/>
        </authorList>
    </citation>
    <scope>NUCLEOTIDE SEQUENCE [LARGE SCALE GENOMIC DNA]</scope>
    <source>
        <strain evidence="3">Lake Konstanz</strain>
    </source>
</reference>
<dbReference type="SMART" id="SM00367">
    <property type="entry name" value="LRR_CC"/>
    <property type="match status" value="3"/>
</dbReference>
<dbReference type="Gene3D" id="3.80.10.10">
    <property type="entry name" value="Ribonuclease Inhibitor"/>
    <property type="match status" value="1"/>
</dbReference>
<evidence type="ECO:0000313" key="3">
    <source>
        <dbReference type="Proteomes" id="UP000051952"/>
    </source>
</evidence>
<keyword evidence="2" id="KW-0675">Receptor</keyword>
<dbReference type="GO" id="GO:0031146">
    <property type="term" value="P:SCF-dependent proteasomal ubiquitin-dependent protein catabolic process"/>
    <property type="evidence" value="ECO:0007669"/>
    <property type="project" value="TreeGrafter"/>
</dbReference>
<accession>A0A0S4IX13</accession>
<dbReference type="Proteomes" id="UP000051952">
    <property type="component" value="Unassembled WGS sequence"/>
</dbReference>
<dbReference type="SUPFAM" id="SSF52047">
    <property type="entry name" value="RNI-like"/>
    <property type="match status" value="1"/>
</dbReference>
<dbReference type="EMBL" id="CYKH01000327">
    <property type="protein sequence ID" value="CUF44802.1"/>
    <property type="molecule type" value="Genomic_DNA"/>
</dbReference>
<proteinExistence type="predicted"/>
<dbReference type="GO" id="GO:0016301">
    <property type="term" value="F:kinase activity"/>
    <property type="evidence" value="ECO:0007669"/>
    <property type="project" value="UniProtKB-KW"/>
</dbReference>
<gene>
    <name evidence="2" type="ORF">BSAL_62595</name>
</gene>
<keyword evidence="2" id="KW-0808">Transferase</keyword>
<keyword evidence="2" id="KW-0418">Kinase</keyword>
<organism evidence="2 3">
    <name type="scientific">Bodo saltans</name>
    <name type="common">Flagellated protozoan</name>
    <dbReference type="NCBI Taxonomy" id="75058"/>
    <lineage>
        <taxon>Eukaryota</taxon>
        <taxon>Discoba</taxon>
        <taxon>Euglenozoa</taxon>
        <taxon>Kinetoplastea</taxon>
        <taxon>Metakinetoplastina</taxon>
        <taxon>Eubodonida</taxon>
        <taxon>Bodonidae</taxon>
        <taxon>Bodo</taxon>
    </lineage>
</organism>
<dbReference type="InterPro" id="IPR006553">
    <property type="entry name" value="Leu-rich_rpt_Cys-con_subtyp"/>
</dbReference>